<dbReference type="InterPro" id="IPR041304">
    <property type="entry name" value="AbiTii"/>
</dbReference>
<keyword evidence="3" id="KW-1185">Reference proteome</keyword>
<evidence type="ECO:0000313" key="3">
    <source>
        <dbReference type="Proteomes" id="UP000838100"/>
    </source>
</evidence>
<gene>
    <name evidence="2" type="ORF">SIN8267_01107</name>
</gene>
<evidence type="ECO:0000259" key="1">
    <source>
        <dbReference type="Pfam" id="PF18864"/>
    </source>
</evidence>
<sequence length="304" mass="33534">MKLADEIVEILSSNDGVLSDALIKTKVLLHKIGQKDLVSWVNKELNGYKDDDDLPDYRIVGAQVLVSATNGAYEVRSHPVPLGHLDVDYRNKLERGIMPQSLSVIEELTANREGSLQSNIPMEMNGLLSEGLANGYIVQRAWCEVPMASASNILMQVRSRLLDFILELSEEFSSANTEEEIKERANKFDAENLFNHTIFGDNTTIVVGSENSQNISNTNLKNDFSALAEELKSNGVSSEDIVVLKQAVDSDSNYPVTKKNEFGPEVKSWMQTMMSKAIDASWQIELGVAGSLLATALNSFYGLV</sequence>
<name>A0ABM9ADD1_9GAMM</name>
<dbReference type="Proteomes" id="UP000838100">
    <property type="component" value="Unassembled WGS sequence"/>
</dbReference>
<dbReference type="EMBL" id="CAKLPX010000001">
    <property type="protein sequence ID" value="CAH0991006.1"/>
    <property type="molecule type" value="Genomic_DNA"/>
</dbReference>
<comment type="caution">
    <text evidence="2">The sequence shown here is derived from an EMBL/GenBank/DDBJ whole genome shotgun (WGS) entry which is preliminary data.</text>
</comment>
<accession>A0ABM9ADD1</accession>
<dbReference type="RefSeq" id="WP_237443669.1">
    <property type="nucleotide sequence ID" value="NZ_CAKLPX010000001.1"/>
</dbReference>
<organism evidence="2 3">
    <name type="scientific">Sinobacterium norvegicum</name>
    <dbReference type="NCBI Taxonomy" id="1641715"/>
    <lineage>
        <taxon>Bacteria</taxon>
        <taxon>Pseudomonadati</taxon>
        <taxon>Pseudomonadota</taxon>
        <taxon>Gammaproteobacteria</taxon>
        <taxon>Cellvibrionales</taxon>
        <taxon>Spongiibacteraceae</taxon>
        <taxon>Sinobacterium</taxon>
    </lineage>
</organism>
<reference evidence="2" key="1">
    <citation type="submission" date="2021-12" db="EMBL/GenBank/DDBJ databases">
        <authorList>
            <person name="Rodrigo-Torres L."/>
            <person name="Arahal R. D."/>
            <person name="Lucena T."/>
        </authorList>
    </citation>
    <scope>NUCLEOTIDE SEQUENCE</scope>
    <source>
        <strain evidence="2">CECT 8267</strain>
    </source>
</reference>
<feature type="domain" description="AbiTii" evidence="1">
    <location>
        <begin position="2"/>
        <end position="190"/>
    </location>
</feature>
<protein>
    <recommendedName>
        <fullName evidence="1">AbiTii domain-containing protein</fullName>
    </recommendedName>
</protein>
<dbReference type="Pfam" id="PF18864">
    <property type="entry name" value="AbiTii"/>
    <property type="match status" value="1"/>
</dbReference>
<evidence type="ECO:0000313" key="2">
    <source>
        <dbReference type="EMBL" id="CAH0991006.1"/>
    </source>
</evidence>
<proteinExistence type="predicted"/>